<reference evidence="4 5" key="1">
    <citation type="journal article" date="2014" name="Int. J. Syst. Evol. Microbiol.">
        <title>Complete genome sequence of Corynebacterium casei LMG S-19264T (=DSM 44701T), isolated from a smear-ripened cheese.</title>
        <authorList>
            <consortium name="US DOE Joint Genome Institute (JGI-PGF)"/>
            <person name="Walter F."/>
            <person name="Albersmeier A."/>
            <person name="Kalinowski J."/>
            <person name="Ruckert C."/>
        </authorList>
    </citation>
    <scope>NUCLEOTIDE SEQUENCE [LARGE SCALE GENOMIC DNA]</scope>
    <source>
        <strain evidence="4 5">IBRC-M 10912</strain>
    </source>
</reference>
<evidence type="ECO:0000256" key="2">
    <source>
        <dbReference type="ARBA" id="ARBA00022801"/>
    </source>
</evidence>
<evidence type="ECO:0000256" key="1">
    <source>
        <dbReference type="ARBA" id="ARBA00010515"/>
    </source>
</evidence>
<dbReference type="SUPFAM" id="SSF53474">
    <property type="entry name" value="alpha/beta-Hydrolases"/>
    <property type="match status" value="1"/>
</dbReference>
<dbReference type="PANTHER" id="PTHR48081">
    <property type="entry name" value="AB HYDROLASE SUPERFAMILY PROTEIN C4A8.06C"/>
    <property type="match status" value="1"/>
</dbReference>
<dbReference type="Proteomes" id="UP001595821">
    <property type="component" value="Unassembled WGS sequence"/>
</dbReference>
<comment type="caution">
    <text evidence="4">The sequence shown here is derived from an EMBL/GenBank/DDBJ whole genome shotgun (WGS) entry which is preliminary data.</text>
</comment>
<feature type="domain" description="Alpha/beta hydrolase fold-3" evidence="3">
    <location>
        <begin position="84"/>
        <end position="290"/>
    </location>
</feature>
<protein>
    <submittedName>
        <fullName evidence="4">Alpha/beta hydrolase</fullName>
    </submittedName>
</protein>
<dbReference type="InterPro" id="IPR029058">
    <property type="entry name" value="AB_hydrolase_fold"/>
</dbReference>
<dbReference type="GO" id="GO:0016787">
    <property type="term" value="F:hydrolase activity"/>
    <property type="evidence" value="ECO:0007669"/>
    <property type="project" value="UniProtKB-KW"/>
</dbReference>
<dbReference type="InterPro" id="IPR050300">
    <property type="entry name" value="GDXG_lipolytic_enzyme"/>
</dbReference>
<comment type="similarity">
    <text evidence="1">Belongs to the 'GDXG' lipolytic enzyme family.</text>
</comment>
<dbReference type="GeneID" id="71852485"/>
<dbReference type="FunFam" id="3.40.50.1820:FF:000089">
    <property type="entry name" value="Alpha/beta hydrolase"/>
    <property type="match status" value="1"/>
</dbReference>
<name>A0ABD5NUC4_9EURY</name>
<dbReference type="InterPro" id="IPR013094">
    <property type="entry name" value="AB_hydrolase_3"/>
</dbReference>
<dbReference type="EMBL" id="JBHSDJ010000002">
    <property type="protein sequence ID" value="MFC4245672.1"/>
    <property type="molecule type" value="Genomic_DNA"/>
</dbReference>
<dbReference type="AlphaFoldDB" id="A0ABD5NUC4"/>
<keyword evidence="2 4" id="KW-0378">Hydrolase</keyword>
<dbReference type="PROSITE" id="PS01174">
    <property type="entry name" value="LIPASE_GDXG_SER"/>
    <property type="match status" value="1"/>
</dbReference>
<organism evidence="4 5">
    <name type="scientific">Natribaculum luteum</name>
    <dbReference type="NCBI Taxonomy" id="1586232"/>
    <lineage>
        <taxon>Archaea</taxon>
        <taxon>Methanobacteriati</taxon>
        <taxon>Methanobacteriota</taxon>
        <taxon>Stenosarchaea group</taxon>
        <taxon>Halobacteria</taxon>
        <taxon>Halobacteriales</taxon>
        <taxon>Natrialbaceae</taxon>
        <taxon>Natribaculum</taxon>
    </lineage>
</organism>
<dbReference type="Pfam" id="PF07859">
    <property type="entry name" value="Abhydrolase_3"/>
    <property type="match status" value="1"/>
</dbReference>
<sequence length="318" mass="34340">MTRGAADEPHSEVQAVLDALEEMGAPSLEEFSPLEARDLLDGLLGRDEPSIQVASVEERTIDGPGGDLPVRIYDPRPDESRPVVCYLHGGGWVIGSLDSHDPSCRKLATETGYVVVSVDYRLAPEHPFPAALEDSYAALEWLADDAAAIGGDPDRIVLAGDSAGGNLAAATALLARHRDGPSIAYQLLLYPVTGDPTETDSYEENAEGYFLTTAEMEWFRDHYLERDVDELHLLVAPRLARDLSGLPPATVVTAGFDPLREDGAAYADRLEAAGVPVTYRNYPDVIHGFMAMLEEPVDLTRAHEAYADVAADLADALE</sequence>
<evidence type="ECO:0000259" key="3">
    <source>
        <dbReference type="Pfam" id="PF07859"/>
    </source>
</evidence>
<dbReference type="PANTHER" id="PTHR48081:SF8">
    <property type="entry name" value="ALPHA_BETA HYDROLASE FOLD-3 DOMAIN-CONTAINING PROTEIN-RELATED"/>
    <property type="match status" value="1"/>
</dbReference>
<evidence type="ECO:0000313" key="5">
    <source>
        <dbReference type="Proteomes" id="UP001595821"/>
    </source>
</evidence>
<proteinExistence type="inferred from homology"/>
<evidence type="ECO:0000313" key="4">
    <source>
        <dbReference type="EMBL" id="MFC4245672.1"/>
    </source>
</evidence>
<dbReference type="InterPro" id="IPR033140">
    <property type="entry name" value="Lipase_GDXG_put_SER_AS"/>
</dbReference>
<dbReference type="Gene3D" id="3.40.50.1820">
    <property type="entry name" value="alpha/beta hydrolase"/>
    <property type="match status" value="1"/>
</dbReference>
<dbReference type="RefSeq" id="WP_246971614.1">
    <property type="nucleotide sequence ID" value="NZ_CP095397.1"/>
</dbReference>
<accession>A0ABD5NUC4</accession>
<gene>
    <name evidence="4" type="ORF">ACFOZ7_01400</name>
</gene>